<dbReference type="Proteomes" id="UP000092124">
    <property type="component" value="Unassembled WGS sequence"/>
</dbReference>
<evidence type="ECO:0000256" key="1">
    <source>
        <dbReference type="SAM" id="MobiDB-lite"/>
    </source>
</evidence>
<comment type="caution">
    <text evidence="2">The sequence shown here is derived from an EMBL/GenBank/DDBJ whole genome shotgun (WGS) entry which is preliminary data.</text>
</comment>
<evidence type="ECO:0000313" key="2">
    <source>
        <dbReference type="EMBL" id="OBS57451.1"/>
    </source>
</evidence>
<dbReference type="AlphaFoldDB" id="A0A1A6FU25"/>
<keyword evidence="3" id="KW-1185">Reference proteome</keyword>
<proteinExistence type="predicted"/>
<feature type="region of interest" description="Disordered" evidence="1">
    <location>
        <begin position="1"/>
        <end position="21"/>
    </location>
</feature>
<protein>
    <submittedName>
        <fullName evidence="2">Uncharacterized protein</fullName>
    </submittedName>
</protein>
<feature type="compositionally biased region" description="Basic and acidic residues" evidence="1">
    <location>
        <begin position="1"/>
        <end position="19"/>
    </location>
</feature>
<gene>
    <name evidence="2" type="ORF">A6R68_11420</name>
</gene>
<name>A0A1A6FU25_NEOLE</name>
<evidence type="ECO:0000313" key="3">
    <source>
        <dbReference type="Proteomes" id="UP000092124"/>
    </source>
</evidence>
<organism evidence="2 3">
    <name type="scientific">Neotoma lepida</name>
    <name type="common">Desert woodrat</name>
    <dbReference type="NCBI Taxonomy" id="56216"/>
    <lineage>
        <taxon>Eukaryota</taxon>
        <taxon>Metazoa</taxon>
        <taxon>Chordata</taxon>
        <taxon>Craniata</taxon>
        <taxon>Vertebrata</taxon>
        <taxon>Euteleostomi</taxon>
        <taxon>Mammalia</taxon>
        <taxon>Eutheria</taxon>
        <taxon>Euarchontoglires</taxon>
        <taxon>Glires</taxon>
        <taxon>Rodentia</taxon>
        <taxon>Myomorpha</taxon>
        <taxon>Muroidea</taxon>
        <taxon>Cricetidae</taxon>
        <taxon>Neotominae</taxon>
        <taxon>Neotoma</taxon>
    </lineage>
</organism>
<sequence>MAMSREHGSEKDNADEQKTVKLRQSTYPLFPSLCEDNNNPALPSAASSAHALYEANWALLGIKAYYKIDFPYIQTFFTDTAKVITVRRLISDNIG</sequence>
<reference evidence="2 3" key="1">
    <citation type="submission" date="2016-06" db="EMBL/GenBank/DDBJ databases">
        <title>The Draft Genome Sequence and Annotation of the Desert Woodrat Neotoma lepida.</title>
        <authorList>
            <person name="Campbell M."/>
            <person name="Oakeson K.F."/>
            <person name="Yandell M."/>
            <person name="Halpert J.R."/>
            <person name="Dearing D."/>
        </authorList>
    </citation>
    <scope>NUCLEOTIDE SEQUENCE [LARGE SCALE GENOMIC DNA]</scope>
    <source>
        <strain evidence="2">417</strain>
        <tissue evidence="2">Liver</tissue>
    </source>
</reference>
<dbReference type="EMBL" id="LZPO01117091">
    <property type="protein sequence ID" value="OBS57451.1"/>
    <property type="molecule type" value="Genomic_DNA"/>
</dbReference>
<accession>A0A1A6FU25</accession>